<keyword evidence="2" id="KW-1185">Reference proteome</keyword>
<comment type="caution">
    <text evidence="1">The sequence shown here is derived from an EMBL/GenBank/DDBJ whole genome shotgun (WGS) entry which is preliminary data.</text>
</comment>
<dbReference type="OrthoDB" id="583528at2"/>
<accession>A6FZ78</accession>
<evidence type="ECO:0000313" key="2">
    <source>
        <dbReference type="Proteomes" id="UP000005801"/>
    </source>
</evidence>
<reference evidence="1 2" key="1">
    <citation type="submission" date="2007-06" db="EMBL/GenBank/DDBJ databases">
        <authorList>
            <person name="Shimkets L."/>
            <person name="Ferriera S."/>
            <person name="Johnson J."/>
            <person name="Kravitz S."/>
            <person name="Beeson K."/>
            <person name="Sutton G."/>
            <person name="Rogers Y.-H."/>
            <person name="Friedman R."/>
            <person name="Frazier M."/>
            <person name="Venter J.C."/>
        </authorList>
    </citation>
    <scope>NUCLEOTIDE SEQUENCE [LARGE SCALE GENOMIC DNA]</scope>
    <source>
        <strain evidence="1 2">SIR-1</strain>
    </source>
</reference>
<dbReference type="Proteomes" id="UP000005801">
    <property type="component" value="Unassembled WGS sequence"/>
</dbReference>
<dbReference type="EMBL" id="ABCS01000006">
    <property type="protein sequence ID" value="EDM80962.1"/>
    <property type="molecule type" value="Genomic_DNA"/>
</dbReference>
<dbReference type="AlphaFoldDB" id="A6FZ78"/>
<name>A6FZ78_9BACT</name>
<dbReference type="RefSeq" id="WP_006969777.1">
    <property type="nucleotide sequence ID" value="NZ_ABCS01000006.1"/>
</dbReference>
<evidence type="ECO:0000313" key="1">
    <source>
        <dbReference type="EMBL" id="EDM80962.1"/>
    </source>
</evidence>
<organism evidence="1 2">
    <name type="scientific">Plesiocystis pacifica SIR-1</name>
    <dbReference type="NCBI Taxonomy" id="391625"/>
    <lineage>
        <taxon>Bacteria</taxon>
        <taxon>Pseudomonadati</taxon>
        <taxon>Myxococcota</taxon>
        <taxon>Polyangia</taxon>
        <taxon>Nannocystales</taxon>
        <taxon>Nannocystaceae</taxon>
        <taxon>Plesiocystis</taxon>
    </lineage>
</organism>
<gene>
    <name evidence="1" type="ORF">PPSIR1_25321</name>
</gene>
<dbReference type="STRING" id="391625.PPSIR1_25321"/>
<sequence>MSGGTHRRLCAIELSHGYVLDGLCSSFVLTPTEDTARRLAGHRMLLRRRAGAVDVLVEVHEQDGSEVPLIHIRPDTQLDFVLAPADADWIRYTDASAFTALERPTLRPGEEAGALELAEGAADAEALPRGALARVEITGLDDGWVAAPPTYTVALAAARARWIFYYLGEGVSASEAPSIVDSDPARADAPIEFAVEDATGEGDRVAADLAARFPDRPRFRLVSSEDLACVDTPRRHLSLRRGDDVLVEELPNPSLTDQSTVLIGGQVHETLYRVLNS</sequence>
<protein>
    <submittedName>
        <fullName evidence="1">Uncharacterized protein</fullName>
    </submittedName>
</protein>
<proteinExistence type="predicted"/>